<comment type="caution">
    <text evidence="2">The sequence shown here is derived from an EMBL/GenBank/DDBJ whole genome shotgun (WGS) entry which is preliminary data.</text>
</comment>
<accession>A0A644YVX1</accession>
<evidence type="ECO:0000256" key="1">
    <source>
        <dbReference type="SAM" id="Phobius"/>
    </source>
</evidence>
<keyword evidence="1" id="KW-1133">Transmembrane helix</keyword>
<dbReference type="EMBL" id="VSSQ01005716">
    <property type="protein sequence ID" value="MPM30174.1"/>
    <property type="molecule type" value="Genomic_DNA"/>
</dbReference>
<dbReference type="InterPro" id="IPR019650">
    <property type="entry name" value="DUF2513"/>
</dbReference>
<name>A0A644YVX1_9ZZZZ</name>
<evidence type="ECO:0000313" key="2">
    <source>
        <dbReference type="EMBL" id="MPM30174.1"/>
    </source>
</evidence>
<gene>
    <name evidence="2" type="ORF">SDC9_76719</name>
</gene>
<proteinExistence type="predicted"/>
<sequence length="216" mass="24488">MKLNESCITAILQAVQDVSTMDNGFNSKKDIDSIVGGYSEEEIIYHVRQCELNGFLYGYKPCNDGSFEIDDLTPKGHEYLERNKKFWGDVKPVSQTLNLPKQTINILKAVKKNDGLINPYLVVNGCSDDENWPRLQQLFDKNLLYKDQGYSEDGSPDSPVLRISNEGKAFLTDYESEKRGKRNKDIRTIFITALTTIVINWGPKIILFLIGIIKAS</sequence>
<feature type="transmembrane region" description="Helical" evidence="1">
    <location>
        <begin position="188"/>
        <end position="213"/>
    </location>
</feature>
<keyword evidence="1" id="KW-0812">Transmembrane</keyword>
<keyword evidence="1" id="KW-0472">Membrane</keyword>
<evidence type="ECO:0008006" key="3">
    <source>
        <dbReference type="Google" id="ProtNLM"/>
    </source>
</evidence>
<organism evidence="2">
    <name type="scientific">bioreactor metagenome</name>
    <dbReference type="NCBI Taxonomy" id="1076179"/>
    <lineage>
        <taxon>unclassified sequences</taxon>
        <taxon>metagenomes</taxon>
        <taxon>ecological metagenomes</taxon>
    </lineage>
</organism>
<protein>
    <recommendedName>
        <fullName evidence="3">DUF2513 domain-containing protein</fullName>
    </recommendedName>
</protein>
<reference evidence="2" key="1">
    <citation type="submission" date="2019-08" db="EMBL/GenBank/DDBJ databases">
        <authorList>
            <person name="Kucharzyk K."/>
            <person name="Murdoch R.W."/>
            <person name="Higgins S."/>
            <person name="Loffler F."/>
        </authorList>
    </citation>
    <scope>NUCLEOTIDE SEQUENCE</scope>
</reference>
<dbReference type="AlphaFoldDB" id="A0A644YVX1"/>
<dbReference type="Pfam" id="PF10711">
    <property type="entry name" value="DUF2513"/>
    <property type="match status" value="1"/>
</dbReference>